<protein>
    <submittedName>
        <fullName evidence="8">BTAD domain-containing putative transcriptional regulator</fullName>
    </submittedName>
</protein>
<keyword evidence="9" id="KW-1185">Reference proteome</keyword>
<dbReference type="Proteomes" id="UP001596137">
    <property type="component" value="Unassembled WGS sequence"/>
</dbReference>
<dbReference type="PANTHER" id="PTHR35807">
    <property type="entry name" value="TRANSCRIPTIONAL REGULATOR REDD-RELATED"/>
    <property type="match status" value="1"/>
</dbReference>
<feature type="region of interest" description="Disordered" evidence="6">
    <location>
        <begin position="400"/>
        <end position="634"/>
    </location>
</feature>
<keyword evidence="3 5" id="KW-0238">DNA-binding</keyword>
<organism evidence="8 9">
    <name type="scientific">Sphaerisporangium aureirubrum</name>
    <dbReference type="NCBI Taxonomy" id="1544736"/>
    <lineage>
        <taxon>Bacteria</taxon>
        <taxon>Bacillati</taxon>
        <taxon>Actinomycetota</taxon>
        <taxon>Actinomycetes</taxon>
        <taxon>Streptosporangiales</taxon>
        <taxon>Streptosporangiaceae</taxon>
        <taxon>Sphaerisporangium</taxon>
    </lineage>
</organism>
<keyword evidence="4" id="KW-0804">Transcription</keyword>
<evidence type="ECO:0000256" key="3">
    <source>
        <dbReference type="ARBA" id="ARBA00023125"/>
    </source>
</evidence>
<dbReference type="CDD" id="cd15831">
    <property type="entry name" value="BTAD"/>
    <property type="match status" value="1"/>
</dbReference>
<evidence type="ECO:0000256" key="5">
    <source>
        <dbReference type="PROSITE-ProRule" id="PRU01091"/>
    </source>
</evidence>
<dbReference type="Gene3D" id="3.40.50.300">
    <property type="entry name" value="P-loop containing nucleotide triphosphate hydrolases"/>
    <property type="match status" value="1"/>
</dbReference>
<evidence type="ECO:0000313" key="9">
    <source>
        <dbReference type="Proteomes" id="UP001596137"/>
    </source>
</evidence>
<evidence type="ECO:0000259" key="7">
    <source>
        <dbReference type="PROSITE" id="PS51755"/>
    </source>
</evidence>
<gene>
    <name evidence="8" type="ORF">ACFP1K_40780</name>
</gene>
<dbReference type="Gene3D" id="1.10.10.10">
    <property type="entry name" value="Winged helix-like DNA-binding domain superfamily/Winged helix DNA-binding domain"/>
    <property type="match status" value="1"/>
</dbReference>
<comment type="similarity">
    <text evidence="1">Belongs to the AfsR/DnrI/RedD regulatory family.</text>
</comment>
<feature type="compositionally biased region" description="Low complexity" evidence="6">
    <location>
        <begin position="471"/>
        <end position="490"/>
    </location>
</feature>
<dbReference type="SUPFAM" id="SSF48452">
    <property type="entry name" value="TPR-like"/>
    <property type="match status" value="1"/>
</dbReference>
<dbReference type="Gene3D" id="1.25.40.10">
    <property type="entry name" value="Tetratricopeptide repeat domain"/>
    <property type="match status" value="1"/>
</dbReference>
<dbReference type="SUPFAM" id="SSF46894">
    <property type="entry name" value="C-terminal effector domain of the bipartite response regulators"/>
    <property type="match status" value="1"/>
</dbReference>
<feature type="DNA-binding region" description="OmpR/PhoB-type" evidence="5">
    <location>
        <begin position="1"/>
        <end position="98"/>
    </location>
</feature>
<dbReference type="Pfam" id="PF00486">
    <property type="entry name" value="Trans_reg_C"/>
    <property type="match status" value="1"/>
</dbReference>
<sequence>MTDHEGGAVRVAILGPLRVTAAHGEVEITGTRLRALLIRLALDPGRLVTTARLIDDLWESGPPANPAAALQSLVSRLRRVLAERDAVVSHPAGYRLGIPLEHVDAWAFERTATRGLTALRDRDIPLASRELHRALSLWRGPALADAAAYTFAAAPAARLEETRLTALAARIDTDLALTPSTPDDVTETSARPPYALGGGAAALVAELEELVTTHPAREPFHARLILALCAAGRRADALDTYERLRAALADRLGVDPGPELRQAHLTALRTSPPDTPLEPPHLRTPAPLEHRTAPAPSPLDHDPSTPPSPRPAAHHFPFSPTPEPLHRRQGNLPVPLTSLVGRTEDLTRIGRLLTEARLVTLTGPGGAGKTRLAVEAASNSTTPDGPWLVELSYLSHPPSDITAGDVTAGGVSAPKTETGDAPAEAGPDAAPRGAPAGGVSAGGVSAGGVSPGGVSPGGVSPGKTETGDVLVGAGPDVASGDAPAGGSPAGKTETDGVPVEAGPDATAGDAPAEGASAGDVSPGGVSPGKTEKGDAPVEARPDVASGDAPAGGSPAGKTGTDGVLVGAGSDAIAGDAPAEGASAGDVSPGGVSPGKTEKVDVPVGAGPDVASGDAPAGGSPAGKTGTGGVPVGAG</sequence>
<dbReference type="PANTHER" id="PTHR35807:SF1">
    <property type="entry name" value="TRANSCRIPTIONAL REGULATOR REDD"/>
    <property type="match status" value="1"/>
</dbReference>
<dbReference type="InterPro" id="IPR016032">
    <property type="entry name" value="Sig_transdc_resp-reg_C-effctor"/>
</dbReference>
<accession>A0ABW1NWB1</accession>
<feature type="compositionally biased region" description="Low complexity" evidence="6">
    <location>
        <begin position="500"/>
        <end position="519"/>
    </location>
</feature>
<evidence type="ECO:0000313" key="8">
    <source>
        <dbReference type="EMBL" id="MFC6087556.1"/>
    </source>
</evidence>
<reference evidence="9" key="1">
    <citation type="journal article" date="2019" name="Int. J. Syst. Evol. Microbiol.">
        <title>The Global Catalogue of Microorganisms (GCM) 10K type strain sequencing project: providing services to taxonomists for standard genome sequencing and annotation.</title>
        <authorList>
            <consortium name="The Broad Institute Genomics Platform"/>
            <consortium name="The Broad Institute Genome Sequencing Center for Infectious Disease"/>
            <person name="Wu L."/>
            <person name="Ma J."/>
        </authorList>
    </citation>
    <scope>NUCLEOTIDE SEQUENCE [LARGE SCALE GENOMIC DNA]</scope>
    <source>
        <strain evidence="9">JCM 30346</strain>
    </source>
</reference>
<dbReference type="InterPro" id="IPR001867">
    <property type="entry name" value="OmpR/PhoB-type_DNA-bd"/>
</dbReference>
<evidence type="ECO:0000256" key="2">
    <source>
        <dbReference type="ARBA" id="ARBA00023015"/>
    </source>
</evidence>
<feature type="domain" description="OmpR/PhoB-type" evidence="7">
    <location>
        <begin position="1"/>
        <end position="98"/>
    </location>
</feature>
<feature type="compositionally biased region" description="Low complexity" evidence="6">
    <location>
        <begin position="544"/>
        <end position="556"/>
    </location>
</feature>
<evidence type="ECO:0000256" key="6">
    <source>
        <dbReference type="SAM" id="MobiDB-lite"/>
    </source>
</evidence>
<dbReference type="InterPro" id="IPR036388">
    <property type="entry name" value="WH-like_DNA-bd_sf"/>
</dbReference>
<feature type="compositionally biased region" description="Low complexity" evidence="6">
    <location>
        <begin position="603"/>
        <end position="623"/>
    </location>
</feature>
<dbReference type="InterPro" id="IPR011990">
    <property type="entry name" value="TPR-like_helical_dom_sf"/>
</dbReference>
<dbReference type="Pfam" id="PF03704">
    <property type="entry name" value="BTAD"/>
    <property type="match status" value="1"/>
</dbReference>
<dbReference type="InterPro" id="IPR005158">
    <property type="entry name" value="BTAD"/>
</dbReference>
<dbReference type="SMART" id="SM01043">
    <property type="entry name" value="BTAD"/>
    <property type="match status" value="1"/>
</dbReference>
<feature type="non-terminal residue" evidence="8">
    <location>
        <position position="634"/>
    </location>
</feature>
<feature type="compositionally biased region" description="Gly residues" evidence="6">
    <location>
        <begin position="435"/>
        <end position="460"/>
    </location>
</feature>
<keyword evidence="2" id="KW-0805">Transcription regulation</keyword>
<dbReference type="SUPFAM" id="SSF52540">
    <property type="entry name" value="P-loop containing nucleoside triphosphate hydrolases"/>
    <property type="match status" value="1"/>
</dbReference>
<dbReference type="PROSITE" id="PS51755">
    <property type="entry name" value="OMPR_PHOB"/>
    <property type="match status" value="1"/>
</dbReference>
<feature type="compositionally biased region" description="Low complexity" evidence="6">
    <location>
        <begin position="419"/>
        <end position="434"/>
    </location>
</feature>
<feature type="compositionally biased region" description="Basic and acidic residues" evidence="6">
    <location>
        <begin position="529"/>
        <end position="541"/>
    </location>
</feature>
<evidence type="ECO:0000256" key="1">
    <source>
        <dbReference type="ARBA" id="ARBA00005820"/>
    </source>
</evidence>
<dbReference type="EMBL" id="JBHSRF010000161">
    <property type="protein sequence ID" value="MFC6087556.1"/>
    <property type="molecule type" value="Genomic_DNA"/>
</dbReference>
<evidence type="ECO:0000256" key="4">
    <source>
        <dbReference type="ARBA" id="ARBA00023163"/>
    </source>
</evidence>
<feature type="region of interest" description="Disordered" evidence="6">
    <location>
        <begin position="269"/>
        <end position="336"/>
    </location>
</feature>
<dbReference type="SMART" id="SM00862">
    <property type="entry name" value="Trans_reg_C"/>
    <property type="match status" value="1"/>
</dbReference>
<dbReference type="InterPro" id="IPR027417">
    <property type="entry name" value="P-loop_NTPase"/>
</dbReference>
<dbReference type="RefSeq" id="WP_380763919.1">
    <property type="nucleotide sequence ID" value="NZ_JBHSRF010000161.1"/>
</dbReference>
<proteinExistence type="inferred from homology"/>
<comment type="caution">
    <text evidence="8">The sequence shown here is derived from an EMBL/GenBank/DDBJ whole genome shotgun (WGS) entry which is preliminary data.</text>
</comment>
<feature type="compositionally biased region" description="Gly residues" evidence="6">
    <location>
        <begin position="624"/>
        <end position="634"/>
    </location>
</feature>
<name>A0ABW1NWB1_9ACTN</name>
<dbReference type="InterPro" id="IPR051677">
    <property type="entry name" value="AfsR-DnrI-RedD_regulator"/>
</dbReference>